<dbReference type="InterPro" id="IPR021352">
    <property type="entry name" value="DUF2971"/>
</dbReference>
<accession>A0A395V0A0</accession>
<proteinExistence type="predicted"/>
<evidence type="ECO:0000313" key="3">
    <source>
        <dbReference type="Proteomes" id="UP000266066"/>
    </source>
</evidence>
<reference evidence="1" key="2">
    <citation type="submission" date="2021-10" db="EMBL/GenBank/DDBJ databases">
        <title>Collection of gut derived symbiotic bacterial strains cultured from healthy donors.</title>
        <authorList>
            <person name="Lin H."/>
            <person name="Littmann E."/>
            <person name="Kohout C."/>
            <person name="Pamer E.G."/>
        </authorList>
    </citation>
    <scope>NUCLEOTIDE SEQUENCE</scope>
    <source>
        <strain evidence="1">DFI.7.28A</strain>
    </source>
</reference>
<sequence length="305" mass="36460">MREKFSYNEFLDLIEKNEWQADKYKSKFIPNHLYKYQPIGSGGMRTKRIQTIKKEEIWASRVKYLNDPFEFKMLYANQENDEIREFYEDVLDRNEIICLSGKWNDKLMWAHYADSHAGMCVEYTFQGNWKGQVIPVTYVANRQSYDDEIKTWIENKGQALEQMVEQKGINGIQRRQMHSCGKIMYTKDSVWKYEKEYRIVTRNHKDIENDMFDSYKNQKGSLHKTQEFNLSLSKVYLGMNCTEENRNKIIETIKAINDSRVRKAIGRSKKDKTIMYKELEKIGMIATVWQIYSDDKLKLRCKQIS</sequence>
<evidence type="ECO:0000313" key="1">
    <source>
        <dbReference type="EMBL" id="MCB6961937.1"/>
    </source>
</evidence>
<protein>
    <submittedName>
        <fullName evidence="2">DUF2971 domain-containing protein</fullName>
    </submittedName>
</protein>
<dbReference type="RefSeq" id="WP_118392408.1">
    <property type="nucleotide sequence ID" value="NZ_JAJCJQ010000027.1"/>
</dbReference>
<dbReference type="Pfam" id="PF11185">
    <property type="entry name" value="DUF2971"/>
    <property type="match status" value="1"/>
</dbReference>
<dbReference type="EMBL" id="JAJCJQ010000027">
    <property type="protein sequence ID" value="MCB6961937.1"/>
    <property type="molecule type" value="Genomic_DNA"/>
</dbReference>
<dbReference type="AlphaFoldDB" id="A0A395V0A0"/>
<dbReference type="Proteomes" id="UP000266066">
    <property type="component" value="Unassembled WGS sequence"/>
</dbReference>
<evidence type="ECO:0000313" key="2">
    <source>
        <dbReference type="EMBL" id="RGR53315.1"/>
    </source>
</evidence>
<comment type="caution">
    <text evidence="2">The sequence shown here is derived from an EMBL/GenBank/DDBJ whole genome shotgun (WGS) entry which is preliminary data.</text>
</comment>
<dbReference type="EMBL" id="QRUJ01000013">
    <property type="protein sequence ID" value="RGR53315.1"/>
    <property type="molecule type" value="Genomic_DNA"/>
</dbReference>
<name>A0A395V0A0_9FIRM</name>
<reference evidence="2 3" key="1">
    <citation type="submission" date="2018-08" db="EMBL/GenBank/DDBJ databases">
        <title>A genome reference for cultivated species of the human gut microbiota.</title>
        <authorList>
            <person name="Zou Y."/>
            <person name="Xue W."/>
            <person name="Luo G."/>
        </authorList>
    </citation>
    <scope>NUCLEOTIDE SEQUENCE [LARGE SCALE GENOMIC DNA]</scope>
    <source>
        <strain evidence="2 3">AF25-15</strain>
    </source>
</reference>
<organism evidence="2 3">
    <name type="scientific">Agathobacter rectalis</name>
    <dbReference type="NCBI Taxonomy" id="39491"/>
    <lineage>
        <taxon>Bacteria</taxon>
        <taxon>Bacillati</taxon>
        <taxon>Bacillota</taxon>
        <taxon>Clostridia</taxon>
        <taxon>Lachnospirales</taxon>
        <taxon>Lachnospiraceae</taxon>
        <taxon>Agathobacter</taxon>
    </lineage>
</organism>
<gene>
    <name evidence="2" type="ORF">DWY38_11475</name>
    <name evidence="1" type="ORF">LIZ82_13725</name>
</gene>
<dbReference type="Proteomes" id="UP001197741">
    <property type="component" value="Unassembled WGS sequence"/>
</dbReference>